<evidence type="ECO:0000313" key="2">
    <source>
        <dbReference type="EMBL" id="EAX88283.1"/>
    </source>
</evidence>
<organism evidence="2 3">
    <name type="scientific">Trichomonas vaginalis (strain ATCC PRA-98 / G3)</name>
    <dbReference type="NCBI Taxonomy" id="412133"/>
    <lineage>
        <taxon>Eukaryota</taxon>
        <taxon>Metamonada</taxon>
        <taxon>Parabasalia</taxon>
        <taxon>Trichomonadida</taxon>
        <taxon>Trichomonadidae</taxon>
        <taxon>Trichomonas</taxon>
    </lineage>
</organism>
<evidence type="ECO:0000313" key="3">
    <source>
        <dbReference type="Proteomes" id="UP000001542"/>
    </source>
</evidence>
<dbReference type="Proteomes" id="UP000001542">
    <property type="component" value="Unassembled WGS sequence"/>
</dbReference>
<dbReference type="EMBL" id="DS114329">
    <property type="protein sequence ID" value="EAX88283.1"/>
    <property type="molecule type" value="Genomic_DNA"/>
</dbReference>
<protein>
    <submittedName>
        <fullName evidence="2">Uncharacterized protein</fullName>
    </submittedName>
</protein>
<proteinExistence type="predicted"/>
<reference evidence="2" key="1">
    <citation type="submission" date="2006-10" db="EMBL/GenBank/DDBJ databases">
        <authorList>
            <person name="Amadeo P."/>
            <person name="Zhao Q."/>
            <person name="Wortman J."/>
            <person name="Fraser-Liggett C."/>
            <person name="Carlton J."/>
        </authorList>
    </citation>
    <scope>NUCLEOTIDE SEQUENCE</scope>
    <source>
        <strain evidence="2">G3</strain>
    </source>
</reference>
<evidence type="ECO:0000256" key="1">
    <source>
        <dbReference type="SAM" id="MobiDB-lite"/>
    </source>
</evidence>
<feature type="compositionally biased region" description="Polar residues" evidence="1">
    <location>
        <begin position="59"/>
        <end position="69"/>
    </location>
</feature>
<dbReference type="InParanoid" id="A2G3I0"/>
<dbReference type="VEuPathDB" id="TrichDB:TVAGG3_0972670"/>
<feature type="region of interest" description="Disordered" evidence="1">
    <location>
        <begin position="102"/>
        <end position="138"/>
    </location>
</feature>
<dbReference type="KEGG" id="tva:4745938"/>
<sequence>MKKSQLQEMTFGKKSGEHEDMTEVVQGWDNRIKEFEEHSAQVRSKSKVQKKSPKKDTLPSDTDPNFTYGMSTHDIDVRADPFLHSNAVIAQRMTKQEEEEKRAAAKAELTGGKNKKKIDPLRPTAASIGHTKHAPTEPALKDTFKMKRFTNKEHGVIYHEVQKQKEADQKAKEALKEKAQ</sequence>
<feature type="region of interest" description="Disordered" evidence="1">
    <location>
        <begin position="1"/>
        <end position="21"/>
    </location>
</feature>
<dbReference type="OrthoDB" id="10262512at2759"/>
<name>A2G3I0_TRIV3</name>
<feature type="region of interest" description="Disordered" evidence="1">
    <location>
        <begin position="160"/>
        <end position="180"/>
    </location>
</feature>
<dbReference type="RefSeq" id="XP_001301213.1">
    <property type="nucleotide sequence ID" value="XM_001301212.1"/>
</dbReference>
<reference evidence="2" key="2">
    <citation type="journal article" date="2007" name="Science">
        <title>Draft genome sequence of the sexually transmitted pathogen Trichomonas vaginalis.</title>
        <authorList>
            <person name="Carlton J.M."/>
            <person name="Hirt R.P."/>
            <person name="Silva J.C."/>
            <person name="Delcher A.L."/>
            <person name="Schatz M."/>
            <person name="Zhao Q."/>
            <person name="Wortman J.R."/>
            <person name="Bidwell S.L."/>
            <person name="Alsmark U.C.M."/>
            <person name="Besteiro S."/>
            <person name="Sicheritz-Ponten T."/>
            <person name="Noel C.J."/>
            <person name="Dacks J.B."/>
            <person name="Foster P.G."/>
            <person name="Simillion C."/>
            <person name="Van de Peer Y."/>
            <person name="Miranda-Saavedra D."/>
            <person name="Barton G.J."/>
            <person name="Westrop G.D."/>
            <person name="Mueller S."/>
            <person name="Dessi D."/>
            <person name="Fiori P.L."/>
            <person name="Ren Q."/>
            <person name="Paulsen I."/>
            <person name="Zhang H."/>
            <person name="Bastida-Corcuera F.D."/>
            <person name="Simoes-Barbosa A."/>
            <person name="Brown M.T."/>
            <person name="Hayes R.D."/>
            <person name="Mukherjee M."/>
            <person name="Okumura C.Y."/>
            <person name="Schneider R."/>
            <person name="Smith A.J."/>
            <person name="Vanacova S."/>
            <person name="Villalvazo M."/>
            <person name="Haas B.J."/>
            <person name="Pertea M."/>
            <person name="Feldblyum T.V."/>
            <person name="Utterback T.R."/>
            <person name="Shu C.L."/>
            <person name="Osoegawa K."/>
            <person name="de Jong P.J."/>
            <person name="Hrdy I."/>
            <person name="Horvathova L."/>
            <person name="Zubacova Z."/>
            <person name="Dolezal P."/>
            <person name="Malik S.B."/>
            <person name="Logsdon J.M. Jr."/>
            <person name="Henze K."/>
            <person name="Gupta A."/>
            <person name="Wang C.C."/>
            <person name="Dunne R.L."/>
            <person name="Upcroft J.A."/>
            <person name="Upcroft P."/>
            <person name="White O."/>
            <person name="Salzberg S.L."/>
            <person name="Tang P."/>
            <person name="Chiu C.-H."/>
            <person name="Lee Y.-S."/>
            <person name="Embley T.M."/>
            <person name="Coombs G.H."/>
            <person name="Mottram J.C."/>
            <person name="Tachezy J."/>
            <person name="Fraser-Liggett C.M."/>
            <person name="Johnson P.J."/>
        </authorList>
    </citation>
    <scope>NUCLEOTIDE SEQUENCE [LARGE SCALE GENOMIC DNA]</scope>
    <source>
        <strain evidence="2">G3</strain>
    </source>
</reference>
<feature type="compositionally biased region" description="Basic residues" evidence="1">
    <location>
        <begin position="44"/>
        <end position="53"/>
    </location>
</feature>
<dbReference type="AlphaFoldDB" id="A2G3I0"/>
<gene>
    <name evidence="2" type="ORF">TVAG_132880</name>
</gene>
<feature type="region of interest" description="Disordered" evidence="1">
    <location>
        <begin position="35"/>
        <end position="69"/>
    </location>
</feature>
<accession>A2G3I0</accession>
<keyword evidence="3" id="KW-1185">Reference proteome</keyword>
<dbReference type="VEuPathDB" id="TrichDB:TVAG_132880"/>